<protein>
    <submittedName>
        <fullName evidence="4">Methylmalonyl-CoA epimerase</fullName>
        <ecNumber evidence="4">5.1.99.1</ecNumber>
    </submittedName>
</protein>
<keyword evidence="2" id="KW-0479">Metal-binding</keyword>
<comment type="similarity">
    <text evidence="1">Belongs to the methylmalonyl-CoA epimerase family.</text>
</comment>
<name>A0A934KL77_9BACT</name>
<dbReference type="InterPro" id="IPR029068">
    <property type="entry name" value="Glyas_Bleomycin-R_OHBP_Dase"/>
</dbReference>
<keyword evidence="4" id="KW-0413">Isomerase</keyword>
<comment type="caution">
    <text evidence="4">The sequence shown here is derived from an EMBL/GenBank/DDBJ whole genome shotgun (WGS) entry which is preliminary data.</text>
</comment>
<sequence>MLTRIDHVGIAVPDLQAAVDAYEQLLGRPPSHRQVVESDGIEAVMFEVGESRVELLGCTGPTSKIASFLERRGGGLHHVAYGVDDVQEALDGYTGLGLRTLDTCPRRGAGGRLVAFLHPSAAAGVLTELCQQDPAAAGHHG</sequence>
<evidence type="ECO:0000313" key="5">
    <source>
        <dbReference type="Proteomes" id="UP000614410"/>
    </source>
</evidence>
<accession>A0A934KL77</accession>
<dbReference type="GO" id="GO:0046491">
    <property type="term" value="P:L-methylmalonyl-CoA metabolic process"/>
    <property type="evidence" value="ECO:0007669"/>
    <property type="project" value="TreeGrafter"/>
</dbReference>
<dbReference type="EC" id="5.1.99.1" evidence="4"/>
<dbReference type="Gene3D" id="3.10.180.10">
    <property type="entry name" value="2,3-Dihydroxybiphenyl 1,2-Dioxygenase, domain 1"/>
    <property type="match status" value="1"/>
</dbReference>
<dbReference type="InterPro" id="IPR017515">
    <property type="entry name" value="MeMalonyl-CoA_epimerase"/>
</dbReference>
<feature type="domain" description="VOC" evidence="3">
    <location>
        <begin position="4"/>
        <end position="132"/>
    </location>
</feature>
<evidence type="ECO:0000256" key="1">
    <source>
        <dbReference type="ARBA" id="ARBA00009308"/>
    </source>
</evidence>
<dbReference type="Pfam" id="PF13669">
    <property type="entry name" value="Glyoxalase_4"/>
    <property type="match status" value="1"/>
</dbReference>
<dbReference type="PANTHER" id="PTHR43048:SF3">
    <property type="entry name" value="METHYLMALONYL-COA EPIMERASE, MITOCHONDRIAL"/>
    <property type="match status" value="1"/>
</dbReference>
<dbReference type="InterPro" id="IPR051785">
    <property type="entry name" value="MMCE/EMCE_epimerase"/>
</dbReference>
<dbReference type="PANTHER" id="PTHR43048">
    <property type="entry name" value="METHYLMALONYL-COA EPIMERASE"/>
    <property type="match status" value="1"/>
</dbReference>
<dbReference type="InterPro" id="IPR037523">
    <property type="entry name" value="VOC_core"/>
</dbReference>
<dbReference type="PROSITE" id="PS51819">
    <property type="entry name" value="VOC"/>
    <property type="match status" value="1"/>
</dbReference>
<dbReference type="AlphaFoldDB" id="A0A934KL77"/>
<dbReference type="EMBL" id="JAEKNN010000018">
    <property type="protein sequence ID" value="MBJ7608539.1"/>
    <property type="molecule type" value="Genomic_DNA"/>
</dbReference>
<reference evidence="4 5" key="1">
    <citation type="submission" date="2020-10" db="EMBL/GenBank/DDBJ databases">
        <title>Ca. Dormibacterota MAGs.</title>
        <authorList>
            <person name="Montgomery K."/>
        </authorList>
    </citation>
    <scope>NUCLEOTIDE SEQUENCE [LARGE SCALE GENOMIC DNA]</scope>
    <source>
        <strain evidence="4">Mitchell_Peninsula_5</strain>
    </source>
</reference>
<gene>
    <name evidence="4" type="primary">mce</name>
    <name evidence="4" type="ORF">JF887_03785</name>
</gene>
<organism evidence="4 5">
    <name type="scientific">Candidatus Amunia macphersoniae</name>
    <dbReference type="NCBI Taxonomy" id="3127014"/>
    <lineage>
        <taxon>Bacteria</taxon>
        <taxon>Bacillati</taxon>
        <taxon>Candidatus Dormiibacterota</taxon>
        <taxon>Candidatus Dormibacteria</taxon>
        <taxon>Candidatus Aeolococcales</taxon>
        <taxon>Candidatus Aeolococcaceae</taxon>
        <taxon>Candidatus Amunia</taxon>
    </lineage>
</organism>
<dbReference type="NCBIfam" id="TIGR03081">
    <property type="entry name" value="metmalonyl_epim"/>
    <property type="match status" value="1"/>
</dbReference>
<evidence type="ECO:0000259" key="3">
    <source>
        <dbReference type="PROSITE" id="PS51819"/>
    </source>
</evidence>
<dbReference type="GO" id="GO:0046872">
    <property type="term" value="F:metal ion binding"/>
    <property type="evidence" value="ECO:0007669"/>
    <property type="project" value="UniProtKB-KW"/>
</dbReference>
<evidence type="ECO:0000313" key="4">
    <source>
        <dbReference type="EMBL" id="MBJ7608539.1"/>
    </source>
</evidence>
<proteinExistence type="inferred from homology"/>
<dbReference type="SUPFAM" id="SSF54593">
    <property type="entry name" value="Glyoxalase/Bleomycin resistance protein/Dihydroxybiphenyl dioxygenase"/>
    <property type="match status" value="1"/>
</dbReference>
<dbReference type="Proteomes" id="UP000614410">
    <property type="component" value="Unassembled WGS sequence"/>
</dbReference>
<evidence type="ECO:0000256" key="2">
    <source>
        <dbReference type="ARBA" id="ARBA00022723"/>
    </source>
</evidence>
<dbReference type="CDD" id="cd07249">
    <property type="entry name" value="MMCE"/>
    <property type="match status" value="1"/>
</dbReference>
<dbReference type="GO" id="GO:0004493">
    <property type="term" value="F:methylmalonyl-CoA epimerase activity"/>
    <property type="evidence" value="ECO:0007669"/>
    <property type="project" value="UniProtKB-EC"/>
</dbReference>